<accession>A0ABV0K1T0</accession>
<keyword evidence="2" id="KW-1185">Reference proteome</keyword>
<protein>
    <submittedName>
        <fullName evidence="1">DUF721 domain-containing protein</fullName>
    </submittedName>
</protein>
<gene>
    <name evidence="1" type="ORF">NC992_07305</name>
</gene>
<evidence type="ECO:0000313" key="2">
    <source>
        <dbReference type="Proteomes" id="UP001482513"/>
    </source>
</evidence>
<sequence length="195" mass="22347">MPLDSIHNVINHFEQQPRWRSRGHFRQVLNSWAAVVGDGVARQAAPVRLDQDVLHVAVVNPMWAQTLTLERRRILAKLNDRLHLHLSDIRFSSGDWYRQNKFGKTTTTSAASELPEWLRQHPSYEPRAIPRSPQRPETAEESFERWAGLTQQLAAQQPLCPQCHCHCPTGELKRWGRCSICAVKELKGPVGRHSV</sequence>
<dbReference type="RefSeq" id="WP_190696540.1">
    <property type="nucleotide sequence ID" value="NZ_JAMPKX010000002.1"/>
</dbReference>
<comment type="caution">
    <text evidence="1">The sequence shown here is derived from an EMBL/GenBank/DDBJ whole genome shotgun (WGS) entry which is preliminary data.</text>
</comment>
<dbReference type="Pfam" id="PF05258">
    <property type="entry name" value="DciA"/>
    <property type="match status" value="1"/>
</dbReference>
<dbReference type="PANTHER" id="PTHR36456">
    <property type="entry name" value="UPF0232 PROTEIN SCO3875"/>
    <property type="match status" value="1"/>
</dbReference>
<proteinExistence type="predicted"/>
<dbReference type="InterPro" id="IPR007922">
    <property type="entry name" value="DciA-like"/>
</dbReference>
<reference evidence="1 2" key="1">
    <citation type="submission" date="2022-04" db="EMBL/GenBank/DDBJ databases">
        <title>Positive selection, recombination, and allopatry shape intraspecific diversity of widespread and dominant cyanobacteria.</title>
        <authorList>
            <person name="Wei J."/>
            <person name="Shu W."/>
            <person name="Hu C."/>
        </authorList>
    </citation>
    <scope>NUCLEOTIDE SEQUENCE [LARGE SCALE GENOMIC DNA]</scope>
    <source>
        <strain evidence="1 2">DQ-A4</strain>
    </source>
</reference>
<evidence type="ECO:0000313" key="1">
    <source>
        <dbReference type="EMBL" id="MEP0946673.1"/>
    </source>
</evidence>
<dbReference type="Proteomes" id="UP001482513">
    <property type="component" value="Unassembled WGS sequence"/>
</dbReference>
<dbReference type="EMBL" id="JAMPKX010000002">
    <property type="protein sequence ID" value="MEP0946673.1"/>
    <property type="molecule type" value="Genomic_DNA"/>
</dbReference>
<organism evidence="1 2">
    <name type="scientific">Leptolyngbya subtilissima DQ-A4</name>
    <dbReference type="NCBI Taxonomy" id="2933933"/>
    <lineage>
        <taxon>Bacteria</taxon>
        <taxon>Bacillati</taxon>
        <taxon>Cyanobacteriota</taxon>
        <taxon>Cyanophyceae</taxon>
        <taxon>Leptolyngbyales</taxon>
        <taxon>Leptolyngbyaceae</taxon>
        <taxon>Leptolyngbya group</taxon>
        <taxon>Leptolyngbya</taxon>
    </lineage>
</organism>
<dbReference type="PANTHER" id="PTHR36456:SF1">
    <property type="entry name" value="UPF0232 PROTEIN SCO3875"/>
    <property type="match status" value="1"/>
</dbReference>
<name>A0ABV0K1T0_9CYAN</name>